<keyword evidence="1" id="KW-0472">Membrane</keyword>
<keyword evidence="1" id="KW-1133">Transmembrane helix</keyword>
<dbReference type="KEGG" id="dci:103522693"/>
<name>A0A1S3DQM2_DIACI</name>
<dbReference type="GeneID" id="103522693"/>
<feature type="non-terminal residue" evidence="4">
    <location>
        <position position="1"/>
    </location>
</feature>
<dbReference type="PaxDb" id="121845-A0A1S3DQM2"/>
<evidence type="ECO:0000259" key="2">
    <source>
        <dbReference type="Pfam" id="PF04987"/>
    </source>
</evidence>
<feature type="transmembrane region" description="Helical" evidence="1">
    <location>
        <begin position="95"/>
        <end position="113"/>
    </location>
</feature>
<organism evidence="3 4">
    <name type="scientific">Diaphorina citri</name>
    <name type="common">Asian citrus psyllid</name>
    <dbReference type="NCBI Taxonomy" id="121845"/>
    <lineage>
        <taxon>Eukaryota</taxon>
        <taxon>Metazoa</taxon>
        <taxon>Ecdysozoa</taxon>
        <taxon>Arthropoda</taxon>
        <taxon>Hexapoda</taxon>
        <taxon>Insecta</taxon>
        <taxon>Pterygota</taxon>
        <taxon>Neoptera</taxon>
        <taxon>Paraneoptera</taxon>
        <taxon>Hemiptera</taxon>
        <taxon>Sternorrhyncha</taxon>
        <taxon>Psylloidea</taxon>
        <taxon>Psyllidae</taxon>
        <taxon>Diaphorininae</taxon>
        <taxon>Diaphorina</taxon>
    </lineage>
</organism>
<keyword evidence="1" id="KW-0812">Transmembrane</keyword>
<proteinExistence type="predicted"/>
<dbReference type="Proteomes" id="UP000079169">
    <property type="component" value="Unplaced"/>
</dbReference>
<dbReference type="AlphaFoldDB" id="A0A1S3DQM2"/>
<protein>
    <submittedName>
        <fullName evidence="4">Uncharacterized protein LOC103522693</fullName>
    </submittedName>
</protein>
<feature type="domain" description="GPI ethanolamine phosphate transferase 1 C-terminal" evidence="2">
    <location>
        <begin position="35"/>
        <end position="165"/>
    </location>
</feature>
<keyword evidence="3" id="KW-1185">Reference proteome</keyword>
<dbReference type="GO" id="GO:0016740">
    <property type="term" value="F:transferase activity"/>
    <property type="evidence" value="ECO:0007669"/>
    <property type="project" value="InterPro"/>
</dbReference>
<dbReference type="Pfam" id="PF04987">
    <property type="entry name" value="PigN"/>
    <property type="match status" value="1"/>
</dbReference>
<reference evidence="4" key="1">
    <citation type="submission" date="2025-08" db="UniProtKB">
        <authorList>
            <consortium name="RefSeq"/>
        </authorList>
    </citation>
    <scope>IDENTIFICATION</scope>
</reference>
<dbReference type="GO" id="GO:0006506">
    <property type="term" value="P:GPI anchor biosynthetic process"/>
    <property type="evidence" value="ECO:0007669"/>
    <property type="project" value="InterPro"/>
</dbReference>
<accession>A0A1S3DQM2</accession>
<dbReference type="GO" id="GO:0005789">
    <property type="term" value="C:endoplasmic reticulum membrane"/>
    <property type="evidence" value="ECO:0007669"/>
    <property type="project" value="InterPro"/>
</dbReference>
<feature type="transmembrane region" description="Helical" evidence="1">
    <location>
        <begin position="57"/>
        <end position="74"/>
    </location>
</feature>
<dbReference type="RefSeq" id="XP_008486010.1">
    <property type="nucleotide sequence ID" value="XM_008487788.1"/>
</dbReference>
<evidence type="ECO:0000313" key="4">
    <source>
        <dbReference type="RefSeq" id="XP_008486010.1"/>
    </source>
</evidence>
<feature type="non-terminal residue" evidence="4">
    <location>
        <position position="220"/>
    </location>
</feature>
<dbReference type="InterPro" id="IPR017852">
    <property type="entry name" value="GPI_EtnP_transferase_1_C"/>
</dbReference>
<gene>
    <name evidence="4" type="primary">LOC103522693</name>
</gene>
<sequence>YGLSLQSYVFALLPIFAYDSLRIPDRNKISDTNINWIQIPFHAVGVVMLVFTFHHRWILSILLVCIASHHLYRYSMNMYNGRRIILGSMLSYSNLYAGSLLLLAVFPVLPIVGTRDPNNYLLVLAGISWLVYSKYRVGQEDWSTSSRVVNVQRCILGVTIVHIVLWSGSEPYRLQLLVSSTSSRVVNVQRCILGVTIVHIVLWSGSEPYRLQLLVSWLIL</sequence>
<evidence type="ECO:0000313" key="3">
    <source>
        <dbReference type="Proteomes" id="UP000079169"/>
    </source>
</evidence>
<evidence type="ECO:0000256" key="1">
    <source>
        <dbReference type="SAM" id="Phobius"/>
    </source>
</evidence>